<feature type="domain" description="Histidine kinase" evidence="10">
    <location>
        <begin position="237"/>
        <end position="443"/>
    </location>
</feature>
<keyword evidence="9" id="KW-0472">Membrane</keyword>
<dbReference type="PROSITE" id="PS50109">
    <property type="entry name" value="HIS_KIN"/>
    <property type="match status" value="1"/>
</dbReference>
<dbReference type="Gene3D" id="1.10.287.130">
    <property type="match status" value="1"/>
</dbReference>
<dbReference type="GO" id="GO:0000155">
    <property type="term" value="F:phosphorelay sensor kinase activity"/>
    <property type="evidence" value="ECO:0007669"/>
    <property type="project" value="InterPro"/>
</dbReference>
<dbReference type="Pfam" id="PF00512">
    <property type="entry name" value="HisKA"/>
    <property type="match status" value="1"/>
</dbReference>
<dbReference type="InterPro" id="IPR004358">
    <property type="entry name" value="Sig_transdc_His_kin-like_C"/>
</dbReference>
<dbReference type="AlphaFoldDB" id="A0A7V9VZN7"/>
<dbReference type="CDD" id="cd00082">
    <property type="entry name" value="HisKA"/>
    <property type="match status" value="1"/>
</dbReference>
<evidence type="ECO:0000313" key="13">
    <source>
        <dbReference type="Proteomes" id="UP000518091"/>
    </source>
</evidence>
<evidence type="ECO:0000256" key="1">
    <source>
        <dbReference type="ARBA" id="ARBA00000085"/>
    </source>
</evidence>
<organism evidence="11 13">
    <name type="scientific">Billgrantia kenyensis</name>
    <dbReference type="NCBI Taxonomy" id="321266"/>
    <lineage>
        <taxon>Bacteria</taxon>
        <taxon>Pseudomonadati</taxon>
        <taxon>Pseudomonadota</taxon>
        <taxon>Gammaproteobacteria</taxon>
        <taxon>Oceanospirillales</taxon>
        <taxon>Halomonadaceae</taxon>
        <taxon>Billgrantia</taxon>
    </lineage>
</organism>
<keyword evidence="7" id="KW-0067">ATP-binding</keyword>
<name>A0A7V9VZN7_9GAMM</name>
<reference evidence="11 13" key="2">
    <citation type="submission" date="2020-07" db="EMBL/GenBank/DDBJ databases">
        <title>Identification of Halomonas strains.</title>
        <authorList>
            <person name="Xiao Z."/>
            <person name="Shen J."/>
        </authorList>
    </citation>
    <scope>NUCLEOTIDE SEQUENCE [LARGE SCALE GENOMIC DNA]</scope>
    <source>
        <strain evidence="11 13">DSM 17331</strain>
    </source>
</reference>
<comment type="caution">
    <text evidence="11">The sequence shown here is derived from an EMBL/GenBank/DDBJ whole genome shotgun (WGS) entry which is preliminary data.</text>
</comment>
<dbReference type="SUPFAM" id="SSF47384">
    <property type="entry name" value="Homodimeric domain of signal transducing histidine kinase"/>
    <property type="match status" value="1"/>
</dbReference>
<dbReference type="PRINTS" id="PR00344">
    <property type="entry name" value="BCTRLSENSOR"/>
</dbReference>
<accession>A0A7V9VZN7</accession>
<dbReference type="InterPro" id="IPR003594">
    <property type="entry name" value="HATPase_dom"/>
</dbReference>
<keyword evidence="6 11" id="KW-0418">Kinase</keyword>
<dbReference type="RefSeq" id="WP_181513812.1">
    <property type="nucleotide sequence ID" value="NZ_JABFUB010000002.1"/>
</dbReference>
<evidence type="ECO:0000313" key="14">
    <source>
        <dbReference type="Proteomes" id="UP000814353"/>
    </source>
</evidence>
<evidence type="ECO:0000256" key="9">
    <source>
        <dbReference type="SAM" id="Phobius"/>
    </source>
</evidence>
<keyword evidence="3" id="KW-0597">Phosphoprotein</keyword>
<comment type="catalytic activity">
    <reaction evidence="1">
        <text>ATP + protein L-histidine = ADP + protein N-phospho-L-histidine.</text>
        <dbReference type="EC" id="2.7.13.3"/>
    </reaction>
</comment>
<evidence type="ECO:0000256" key="6">
    <source>
        <dbReference type="ARBA" id="ARBA00022777"/>
    </source>
</evidence>
<dbReference type="InterPro" id="IPR003661">
    <property type="entry name" value="HisK_dim/P_dom"/>
</dbReference>
<evidence type="ECO:0000313" key="12">
    <source>
        <dbReference type="EMBL" id="MCG6660632.1"/>
    </source>
</evidence>
<dbReference type="SUPFAM" id="SSF55874">
    <property type="entry name" value="ATPase domain of HSP90 chaperone/DNA topoisomerase II/histidine kinase"/>
    <property type="match status" value="1"/>
</dbReference>
<keyword evidence="4" id="KW-0808">Transferase</keyword>
<dbReference type="EMBL" id="JACEFT010000004">
    <property type="protein sequence ID" value="MBA2778325.1"/>
    <property type="molecule type" value="Genomic_DNA"/>
</dbReference>
<keyword evidence="9" id="KW-0812">Transmembrane</keyword>
<evidence type="ECO:0000259" key="10">
    <source>
        <dbReference type="PROSITE" id="PS50109"/>
    </source>
</evidence>
<dbReference type="PANTHER" id="PTHR43065">
    <property type="entry name" value="SENSOR HISTIDINE KINASE"/>
    <property type="match status" value="1"/>
</dbReference>
<dbReference type="InterPro" id="IPR036097">
    <property type="entry name" value="HisK_dim/P_sf"/>
</dbReference>
<keyword evidence="5" id="KW-0547">Nucleotide-binding</keyword>
<dbReference type="GO" id="GO:0005524">
    <property type="term" value="F:ATP binding"/>
    <property type="evidence" value="ECO:0007669"/>
    <property type="project" value="UniProtKB-KW"/>
</dbReference>
<evidence type="ECO:0000256" key="2">
    <source>
        <dbReference type="ARBA" id="ARBA00012438"/>
    </source>
</evidence>
<dbReference type="SMART" id="SM00388">
    <property type="entry name" value="HisKA"/>
    <property type="match status" value="1"/>
</dbReference>
<evidence type="ECO:0000256" key="8">
    <source>
        <dbReference type="ARBA" id="ARBA00023012"/>
    </source>
</evidence>
<dbReference type="SMART" id="SM00387">
    <property type="entry name" value="HATPase_c"/>
    <property type="match status" value="1"/>
</dbReference>
<gene>
    <name evidence="11" type="ORF">H1D44_05375</name>
    <name evidence="12" type="ORF">HOP48_03590</name>
</gene>
<evidence type="ECO:0000256" key="4">
    <source>
        <dbReference type="ARBA" id="ARBA00022679"/>
    </source>
</evidence>
<dbReference type="Pfam" id="PF02518">
    <property type="entry name" value="HATPase_c"/>
    <property type="match status" value="1"/>
</dbReference>
<proteinExistence type="predicted"/>
<evidence type="ECO:0000313" key="11">
    <source>
        <dbReference type="EMBL" id="MBA2778325.1"/>
    </source>
</evidence>
<keyword evidence="9" id="KW-1133">Transmembrane helix</keyword>
<dbReference type="Proteomes" id="UP000518091">
    <property type="component" value="Unassembled WGS sequence"/>
</dbReference>
<dbReference type="EMBL" id="JABFUB010000002">
    <property type="protein sequence ID" value="MCG6660632.1"/>
    <property type="molecule type" value="Genomic_DNA"/>
</dbReference>
<keyword evidence="14" id="KW-1185">Reference proteome</keyword>
<dbReference type="InterPro" id="IPR005467">
    <property type="entry name" value="His_kinase_dom"/>
</dbReference>
<evidence type="ECO:0000256" key="7">
    <source>
        <dbReference type="ARBA" id="ARBA00022840"/>
    </source>
</evidence>
<dbReference type="EC" id="2.7.13.3" evidence="2"/>
<dbReference type="Gene3D" id="3.30.565.10">
    <property type="entry name" value="Histidine kinase-like ATPase, C-terminal domain"/>
    <property type="match status" value="1"/>
</dbReference>
<reference evidence="12 14" key="1">
    <citation type="submission" date="2020-05" db="EMBL/GenBank/DDBJ databases">
        <title>Comparative genomic analysis of denitrifying bacteria from Halomonas genus.</title>
        <authorList>
            <person name="Wang L."/>
            <person name="Shao Z."/>
        </authorList>
    </citation>
    <scope>NUCLEOTIDE SEQUENCE [LARGE SCALE GENOMIC DNA]</scope>
    <source>
        <strain evidence="12 14">DSM 17331</strain>
    </source>
</reference>
<dbReference type="PANTHER" id="PTHR43065:SF10">
    <property type="entry name" value="PEROXIDE STRESS-ACTIVATED HISTIDINE KINASE MAK3"/>
    <property type="match status" value="1"/>
</dbReference>
<dbReference type="Proteomes" id="UP000814353">
    <property type="component" value="Unassembled WGS sequence"/>
</dbReference>
<sequence>MTRRSPMVVFLVATLLLVGSLIGVSATVASRFFQTAILERESQQVHDLVGSLLGDADDLAPRLAPEMLDRQLQHLLALEDILRINVFGHDLRLIWSSEPDRIGRKARREAPLRTALGGELAPVLRPFAGAPAPDWSATDLVMEFYVPIWGENGDPVAAMGVYRDATHVKAMLARGQRLVWLTAGTVGLLLILTVTGLHGLLLRRHRAALASLSALDEEHRRLVQLEKMSALGKMVADIAHQVNSPLVGVVNKAQLAQRYADDPERVACYLRDIESAGRHCADFVRRLLELSRVSRFEVEPVVLEQIVQEAVQLVRQSHRTPVNLHATPDLDAVMLAGDPILLRHAIFNLLRNAQVFSPPEGHVDVRLEGQPGKLTLEVEDQGPGVAPEDRERIFQPFVTTLAEGSGLGLAVVHTVATLHGGVVEVGQGTAGGALFRLVLPASDSEQKEVGHARPGTDRR</sequence>
<protein>
    <recommendedName>
        <fullName evidence="2">histidine kinase</fullName>
        <ecNumber evidence="2">2.7.13.3</ecNumber>
    </recommendedName>
</protein>
<evidence type="ECO:0000256" key="5">
    <source>
        <dbReference type="ARBA" id="ARBA00022741"/>
    </source>
</evidence>
<dbReference type="CDD" id="cd00075">
    <property type="entry name" value="HATPase"/>
    <property type="match status" value="1"/>
</dbReference>
<evidence type="ECO:0000256" key="3">
    <source>
        <dbReference type="ARBA" id="ARBA00022553"/>
    </source>
</evidence>
<feature type="transmembrane region" description="Helical" evidence="9">
    <location>
        <begin position="178"/>
        <end position="202"/>
    </location>
</feature>
<dbReference type="InterPro" id="IPR036890">
    <property type="entry name" value="HATPase_C_sf"/>
</dbReference>
<keyword evidence="8" id="KW-0902">Two-component regulatory system</keyword>